<dbReference type="InterPro" id="IPR025875">
    <property type="entry name" value="Leu-rich_rpt_4"/>
</dbReference>
<feature type="non-terminal residue" evidence="5">
    <location>
        <position position="1"/>
    </location>
</feature>
<feature type="coiled-coil region" evidence="3">
    <location>
        <begin position="434"/>
        <end position="468"/>
    </location>
</feature>
<feature type="compositionally biased region" description="Low complexity" evidence="4">
    <location>
        <begin position="315"/>
        <end position="336"/>
    </location>
</feature>
<gene>
    <name evidence="5" type="primary">inlA</name>
    <name evidence="5" type="ORF">SNAT2548_LOCUS18231</name>
</gene>
<evidence type="ECO:0000256" key="2">
    <source>
        <dbReference type="ARBA" id="ARBA00022737"/>
    </source>
</evidence>
<dbReference type="EMBL" id="CAJNDS010002139">
    <property type="protein sequence ID" value="CAE7347443.1"/>
    <property type="molecule type" value="Genomic_DNA"/>
</dbReference>
<protein>
    <submittedName>
        <fullName evidence="5">InlA protein</fullName>
    </submittedName>
</protein>
<dbReference type="InterPro" id="IPR032675">
    <property type="entry name" value="LRR_dom_sf"/>
</dbReference>
<feature type="compositionally biased region" description="Polar residues" evidence="4">
    <location>
        <begin position="418"/>
        <end position="431"/>
    </location>
</feature>
<feature type="region of interest" description="Disordered" evidence="4">
    <location>
        <begin position="569"/>
        <end position="600"/>
    </location>
</feature>
<dbReference type="SUPFAM" id="SSF52058">
    <property type="entry name" value="L domain-like"/>
    <property type="match status" value="1"/>
</dbReference>
<sequence>MPSCLPGIAAEEVGASISTLRTSAFPTVLQFYPCMVSEKALRLVADSEDEGPGREDEVHESHEIQEVQEGQIRDELAEGLAAIEDLVAGRGIPSEAEMAPSRPATGGPSILTEPAVLVASGEDAVEDVRHLVFRYQRLRSLDLPGTVDFVRLSGLEVLSLSHNELRDLDPLRPLVALREVNLNFNQVEDLSPLYECEQLTKAFIAHNRVRNISGMESGCCRLEELSLLGNQLSSDKLQDILNTLVALPQLRSLDVAENEAFDSPAARQRLLEALRPLTSLALVDGEPLDAASTGGKTPPTSAPQSEGNKPDSRGGRSPSASPPGTGAGSPGAESPAEQIQPGAASPDASPRVARPGAASPDASPRVVRPGTAPTGAARVRPPLPPRAPAGGGYPAPALPPLGGSLRSSRASKIDEVLTGSSEVAQPTGSPRQMMQVLMVHAEALKRRLETQQAERDNLRFQLRLLQRDESERQPSWLEQQVAYLEAENRNSAAVHDESERLTRRMKAVEAALAEVDAEPSQVKAVAAEVQAPEEDEDDLDLARWECRNVERRLEQARSYNRTLMEELCRKRNHDEPLEEASAEEDPEMANMVSQNTEMLR</sequence>
<keyword evidence="3" id="KW-0175">Coiled coil</keyword>
<dbReference type="AlphaFoldDB" id="A0A812PKX9"/>
<feature type="compositionally biased region" description="Basic and acidic residues" evidence="4">
    <location>
        <begin position="51"/>
        <end position="66"/>
    </location>
</feature>
<evidence type="ECO:0000256" key="3">
    <source>
        <dbReference type="SAM" id="Coils"/>
    </source>
</evidence>
<dbReference type="Proteomes" id="UP000604046">
    <property type="component" value="Unassembled WGS sequence"/>
</dbReference>
<reference evidence="5" key="1">
    <citation type="submission" date="2021-02" db="EMBL/GenBank/DDBJ databases">
        <authorList>
            <person name="Dougan E. K."/>
            <person name="Rhodes N."/>
            <person name="Thang M."/>
            <person name="Chan C."/>
        </authorList>
    </citation>
    <scope>NUCLEOTIDE SEQUENCE</scope>
</reference>
<name>A0A812PKX9_9DINO</name>
<feature type="compositionally biased region" description="Acidic residues" evidence="4">
    <location>
        <begin position="576"/>
        <end position="587"/>
    </location>
</feature>
<keyword evidence="6" id="KW-1185">Reference proteome</keyword>
<dbReference type="OrthoDB" id="431448at2759"/>
<accession>A0A812PKX9</accession>
<dbReference type="Pfam" id="PF12799">
    <property type="entry name" value="LRR_4"/>
    <property type="match status" value="1"/>
</dbReference>
<dbReference type="InterPro" id="IPR001611">
    <property type="entry name" value="Leu-rich_rpt"/>
</dbReference>
<comment type="caution">
    <text evidence="5">The sequence shown here is derived from an EMBL/GenBank/DDBJ whole genome shotgun (WGS) entry which is preliminary data.</text>
</comment>
<keyword evidence="1" id="KW-0433">Leucine-rich repeat</keyword>
<evidence type="ECO:0000313" key="5">
    <source>
        <dbReference type="EMBL" id="CAE7347443.1"/>
    </source>
</evidence>
<evidence type="ECO:0000256" key="4">
    <source>
        <dbReference type="SAM" id="MobiDB-lite"/>
    </source>
</evidence>
<feature type="region of interest" description="Disordered" evidence="4">
    <location>
        <begin position="287"/>
        <end position="431"/>
    </location>
</feature>
<dbReference type="InterPro" id="IPR050576">
    <property type="entry name" value="Cilia_flagella_integrity"/>
</dbReference>
<organism evidence="5 6">
    <name type="scientific">Symbiodinium natans</name>
    <dbReference type="NCBI Taxonomy" id="878477"/>
    <lineage>
        <taxon>Eukaryota</taxon>
        <taxon>Sar</taxon>
        <taxon>Alveolata</taxon>
        <taxon>Dinophyceae</taxon>
        <taxon>Suessiales</taxon>
        <taxon>Symbiodiniaceae</taxon>
        <taxon>Symbiodinium</taxon>
    </lineage>
</organism>
<feature type="compositionally biased region" description="Polar residues" evidence="4">
    <location>
        <begin position="591"/>
        <end position="600"/>
    </location>
</feature>
<dbReference type="PANTHER" id="PTHR45973:SF35">
    <property type="entry name" value="LEUCINE-RICH REPEAT-CONTAINING PROTEIN 43"/>
    <property type="match status" value="1"/>
</dbReference>
<keyword evidence="2" id="KW-0677">Repeat</keyword>
<proteinExistence type="predicted"/>
<feature type="region of interest" description="Disordered" evidence="4">
    <location>
        <begin position="46"/>
        <end position="66"/>
    </location>
</feature>
<dbReference type="PANTHER" id="PTHR45973">
    <property type="entry name" value="PROTEIN PHOSPHATASE 1 REGULATORY SUBUNIT SDS22-RELATED"/>
    <property type="match status" value="1"/>
</dbReference>
<feature type="compositionally biased region" description="Polar residues" evidence="4">
    <location>
        <begin position="294"/>
        <end position="307"/>
    </location>
</feature>
<evidence type="ECO:0000313" key="6">
    <source>
        <dbReference type="Proteomes" id="UP000604046"/>
    </source>
</evidence>
<dbReference type="PROSITE" id="PS51450">
    <property type="entry name" value="LRR"/>
    <property type="match status" value="1"/>
</dbReference>
<evidence type="ECO:0000256" key="1">
    <source>
        <dbReference type="ARBA" id="ARBA00022614"/>
    </source>
</evidence>
<dbReference type="Gene3D" id="3.80.10.10">
    <property type="entry name" value="Ribonuclease Inhibitor"/>
    <property type="match status" value="1"/>
</dbReference>